<dbReference type="SUPFAM" id="SSF64288">
    <property type="entry name" value="Chorismate lyase-like"/>
    <property type="match status" value="1"/>
</dbReference>
<dbReference type="InterPro" id="IPR036388">
    <property type="entry name" value="WH-like_DNA-bd_sf"/>
</dbReference>
<evidence type="ECO:0000256" key="2">
    <source>
        <dbReference type="ARBA" id="ARBA00023015"/>
    </source>
</evidence>
<dbReference type="PRINTS" id="PR00035">
    <property type="entry name" value="HTHGNTR"/>
</dbReference>
<gene>
    <name evidence="6" type="ORF">BN55_07165</name>
</gene>
<evidence type="ECO:0000256" key="3">
    <source>
        <dbReference type="ARBA" id="ARBA00023125"/>
    </source>
</evidence>
<feature type="domain" description="HTH gntR-type" evidence="5">
    <location>
        <begin position="3"/>
        <end position="71"/>
    </location>
</feature>
<dbReference type="InterPro" id="IPR036390">
    <property type="entry name" value="WH_DNA-bd_sf"/>
</dbReference>
<dbReference type="PROSITE" id="PS50949">
    <property type="entry name" value="HTH_GNTR"/>
    <property type="match status" value="1"/>
</dbReference>
<evidence type="ECO:0000256" key="4">
    <source>
        <dbReference type="ARBA" id="ARBA00023163"/>
    </source>
</evidence>
<dbReference type="GO" id="GO:0045892">
    <property type="term" value="P:negative regulation of DNA-templated transcription"/>
    <property type="evidence" value="ECO:0007669"/>
    <property type="project" value="TreeGrafter"/>
</dbReference>
<dbReference type="Pfam" id="PF00392">
    <property type="entry name" value="GntR"/>
    <property type="match status" value="1"/>
</dbReference>
<dbReference type="SMART" id="SM00345">
    <property type="entry name" value="HTH_GNTR"/>
    <property type="match status" value="1"/>
</dbReference>
<organism evidence="6 7">
    <name type="scientific">Lactobacillus hominis DSM 23910 = CRBIP 24.179</name>
    <dbReference type="NCBI Taxonomy" id="1423758"/>
    <lineage>
        <taxon>Bacteria</taxon>
        <taxon>Bacillati</taxon>
        <taxon>Bacillota</taxon>
        <taxon>Bacilli</taxon>
        <taxon>Lactobacillales</taxon>
        <taxon>Lactobacillaceae</taxon>
        <taxon>Lactobacillus</taxon>
    </lineage>
</organism>
<dbReference type="GO" id="GO:0003700">
    <property type="term" value="F:DNA-binding transcription factor activity"/>
    <property type="evidence" value="ECO:0007669"/>
    <property type="project" value="InterPro"/>
</dbReference>
<dbReference type="AlphaFoldDB" id="I7JUG7"/>
<dbReference type="Proteomes" id="UP000009320">
    <property type="component" value="Unassembled WGS sequence"/>
</dbReference>
<dbReference type="InterPro" id="IPR028978">
    <property type="entry name" value="Chorismate_lyase_/UTRA_dom_sf"/>
</dbReference>
<dbReference type="eggNOG" id="COG2188">
    <property type="taxonomic scope" value="Bacteria"/>
</dbReference>
<keyword evidence="1" id="KW-0678">Repressor</keyword>
<evidence type="ECO:0000313" key="7">
    <source>
        <dbReference type="Proteomes" id="UP000009320"/>
    </source>
</evidence>
<dbReference type="GeneID" id="82846607"/>
<dbReference type="SUPFAM" id="SSF46785">
    <property type="entry name" value="Winged helix' DNA-binding domain"/>
    <property type="match status" value="1"/>
</dbReference>
<protein>
    <submittedName>
        <fullName evidence="6">GntR family transcriptional regulator</fullName>
    </submittedName>
</protein>
<dbReference type="Pfam" id="PF07702">
    <property type="entry name" value="UTRA"/>
    <property type="match status" value="1"/>
</dbReference>
<name>I7JUG7_9LACO</name>
<dbReference type="Gene3D" id="1.10.10.10">
    <property type="entry name" value="Winged helix-like DNA-binding domain superfamily/Winged helix DNA-binding domain"/>
    <property type="match status" value="1"/>
</dbReference>
<dbReference type="InterPro" id="IPR011663">
    <property type="entry name" value="UTRA"/>
</dbReference>
<dbReference type="OrthoDB" id="9815017at2"/>
<dbReference type="InterPro" id="IPR000524">
    <property type="entry name" value="Tscrpt_reg_HTH_GntR"/>
</dbReference>
<dbReference type="InterPro" id="IPR050679">
    <property type="entry name" value="Bact_HTH_transcr_reg"/>
</dbReference>
<dbReference type="RefSeq" id="WP_008470043.1">
    <property type="nucleotide sequence ID" value="NZ_AYZP01000003.1"/>
</dbReference>
<dbReference type="FunFam" id="3.40.1410.10:FF:000008">
    <property type="entry name" value="Transcriptional regulator, GntR family"/>
    <property type="match status" value="1"/>
</dbReference>
<comment type="caution">
    <text evidence="6">The sequence shown here is derived from an EMBL/GenBank/DDBJ whole genome shotgun (WGS) entry which is preliminary data.</text>
</comment>
<dbReference type="PATRIC" id="fig|1423758.3.peg.1251"/>
<sequence length="240" mass="27947">MHEAKYLKVARIVQNRIKDGTYKTQTPLPDQEALAKELGVSRLTVKKALDGLERKGLVYKQSGLGTFVLGDIPIKESNDAAANGFFGLQEELGRDHISSEVLHFTIDFPDENIQKNLRIKNNEPVYNILRLRRYDKKPFILEHTYMPVKLVPNLDYVILNDSIYEYLHKQLKLKFSVAYRKIKAAKADQWDQEFLKAKKDDLILELEQIIWLSNGQPIEYSTSRNRFNERNYVVLETKSF</sequence>
<dbReference type="PANTHER" id="PTHR44846">
    <property type="entry name" value="MANNOSYL-D-GLYCERATE TRANSPORT/METABOLISM SYSTEM REPRESSOR MNGR-RELATED"/>
    <property type="match status" value="1"/>
</dbReference>
<dbReference type="STRING" id="1423758.FC41_GL001238"/>
<reference evidence="6 7" key="1">
    <citation type="submission" date="2012-06" db="EMBL/GenBank/DDBJ databases">
        <title>Draft Genome Sequence of Lactobacillus hominis Strain CRBIP 24.179T, isolated from human intestine.</title>
        <authorList>
            <person name="Cousin S."/>
            <person name="Ma L."/>
            <person name="Bizet C."/>
            <person name="Loux V."/>
            <person name="Bouchier C."/>
            <person name="Clermont D."/>
            <person name="Creno S."/>
        </authorList>
    </citation>
    <scope>NUCLEOTIDE SEQUENCE [LARGE SCALE GENOMIC DNA]</scope>
    <source>
        <strain evidence="7">CRBIP 24.179T</strain>
    </source>
</reference>
<evidence type="ECO:0000313" key="6">
    <source>
        <dbReference type="EMBL" id="CCI81331.1"/>
    </source>
</evidence>
<dbReference type="GO" id="GO:0003677">
    <property type="term" value="F:DNA binding"/>
    <property type="evidence" value="ECO:0007669"/>
    <property type="project" value="UniProtKB-KW"/>
</dbReference>
<keyword evidence="4" id="KW-0804">Transcription</keyword>
<dbReference type="CDD" id="cd07377">
    <property type="entry name" value="WHTH_GntR"/>
    <property type="match status" value="1"/>
</dbReference>
<evidence type="ECO:0000256" key="1">
    <source>
        <dbReference type="ARBA" id="ARBA00022491"/>
    </source>
</evidence>
<accession>I7JUG7</accession>
<keyword evidence="3" id="KW-0238">DNA-binding</keyword>
<dbReference type="EMBL" id="CAKE01000002">
    <property type="protein sequence ID" value="CCI81331.1"/>
    <property type="molecule type" value="Genomic_DNA"/>
</dbReference>
<dbReference type="Gene3D" id="3.40.1410.10">
    <property type="entry name" value="Chorismate lyase-like"/>
    <property type="match status" value="1"/>
</dbReference>
<keyword evidence="2" id="KW-0805">Transcription regulation</keyword>
<dbReference type="PANTHER" id="PTHR44846:SF5">
    <property type="entry name" value="HTH-TYPE TRANSCRIPTIONAL REGULATOR GMUR"/>
    <property type="match status" value="1"/>
</dbReference>
<proteinExistence type="predicted"/>
<dbReference type="SMART" id="SM00866">
    <property type="entry name" value="UTRA"/>
    <property type="match status" value="1"/>
</dbReference>
<keyword evidence="7" id="KW-1185">Reference proteome</keyword>
<evidence type="ECO:0000259" key="5">
    <source>
        <dbReference type="PROSITE" id="PS50949"/>
    </source>
</evidence>